<feature type="transmembrane region" description="Helical" evidence="1">
    <location>
        <begin position="14"/>
        <end position="32"/>
    </location>
</feature>
<evidence type="ECO:0000256" key="1">
    <source>
        <dbReference type="SAM" id="Phobius"/>
    </source>
</evidence>
<keyword evidence="1" id="KW-0812">Transmembrane</keyword>
<reference evidence="2" key="1">
    <citation type="journal article" date="2019" name="Philos. Trans. R. Soc. Lond., B, Biol. Sci.">
        <title>Targeted metagenomic recovery of four divergent viruses reveals shared and distinctive characteristics of giant viruses of marine eukaryotes.</title>
        <authorList>
            <person name="Needham D.M."/>
            <person name="Poirier C."/>
            <person name="Hehenberger E."/>
            <person name="Jimenez V."/>
            <person name="Swalwell J.E."/>
            <person name="Santoro A.E."/>
            <person name="Worden A.Z."/>
        </authorList>
    </citation>
    <scope>NUCLEOTIDE SEQUENCE</scope>
    <source>
        <strain evidence="2">OPacV-662</strain>
    </source>
</reference>
<organism evidence="2">
    <name type="scientific">Megaviridae environmental sample</name>
    <dbReference type="NCBI Taxonomy" id="1737588"/>
    <lineage>
        <taxon>Viruses</taxon>
        <taxon>Varidnaviria</taxon>
        <taxon>Bamfordvirae</taxon>
        <taxon>Nucleocytoviricota</taxon>
        <taxon>Megaviricetes</taxon>
        <taxon>Imitervirales</taxon>
        <taxon>Mimiviridae</taxon>
        <taxon>environmental samples</taxon>
    </lineage>
</organism>
<keyword evidence="1" id="KW-0472">Membrane</keyword>
<proteinExistence type="predicted"/>
<accession>A0A5J6VIK3</accession>
<keyword evidence="1" id="KW-1133">Transmembrane helix</keyword>
<sequence>MIDNLYQIQEVPKIYLVIGTIIFLIFSVYTITTLTQKPDQLDNDNDNEDEPQFTGGPVGIYYKLTEKCLPIFNTVDAKPYKHIDAANIRRGMLEIANPTEPNTCTEFSGNESIYYDDTNYYAFKTDFNCPLQFQHPTDIKGPWQKKAINYNTSIDRDTCTLHTNIRINDDEIKHITADLTKSATWDIQDDEFVEYELD</sequence>
<protein>
    <submittedName>
        <fullName evidence="2">Uncharacterized protein</fullName>
    </submittedName>
</protein>
<evidence type="ECO:0000313" key="2">
    <source>
        <dbReference type="EMBL" id="QFG74006.1"/>
    </source>
</evidence>
<name>A0A5J6VIK3_9VIRU</name>
<dbReference type="EMBL" id="MN448274">
    <property type="protein sequence ID" value="QFG74006.1"/>
    <property type="molecule type" value="Genomic_DNA"/>
</dbReference>